<reference evidence="1 2" key="1">
    <citation type="submission" date="2019-12" db="EMBL/GenBank/DDBJ databases">
        <authorList>
            <person name="Alioto T."/>
            <person name="Alioto T."/>
            <person name="Gomez Garrido J."/>
        </authorList>
    </citation>
    <scope>NUCLEOTIDE SEQUENCE [LARGE SCALE GENOMIC DNA]</scope>
</reference>
<dbReference type="Gramene" id="OE9A109747T1">
    <property type="protein sequence ID" value="OE9A109747C1"/>
    <property type="gene ID" value="OE9A109747"/>
</dbReference>
<keyword evidence="2" id="KW-1185">Reference proteome</keyword>
<evidence type="ECO:0000313" key="2">
    <source>
        <dbReference type="Proteomes" id="UP000594638"/>
    </source>
</evidence>
<comment type="caution">
    <text evidence="1">The sequence shown here is derived from an EMBL/GenBank/DDBJ whole genome shotgun (WGS) entry which is preliminary data.</text>
</comment>
<accession>A0A8S0TDC4</accession>
<gene>
    <name evidence="1" type="ORF">OLEA9_A109747</name>
</gene>
<protein>
    <submittedName>
        <fullName evidence="1">Uncharacterized protein</fullName>
    </submittedName>
</protein>
<dbReference type="AlphaFoldDB" id="A0A8S0TDC4"/>
<evidence type="ECO:0000313" key="1">
    <source>
        <dbReference type="EMBL" id="CAA3001841.1"/>
    </source>
</evidence>
<sequence length="104" mass="11283">MAQSEVGFSDWKSIARLVMSGAPPTTLGNLEDRVPSALSRTHNCIKSPSPEPIDCRWTIRSAPAMKASRRMPIGGWTGNISFEGLLWASNGRLRTSIDKGTPTV</sequence>
<dbReference type="OrthoDB" id="1712943at2759"/>
<dbReference type="Proteomes" id="UP000594638">
    <property type="component" value="Unassembled WGS sequence"/>
</dbReference>
<dbReference type="EMBL" id="CACTIH010005785">
    <property type="protein sequence ID" value="CAA3001841.1"/>
    <property type="molecule type" value="Genomic_DNA"/>
</dbReference>
<proteinExistence type="predicted"/>
<organism evidence="1 2">
    <name type="scientific">Olea europaea subsp. europaea</name>
    <dbReference type="NCBI Taxonomy" id="158383"/>
    <lineage>
        <taxon>Eukaryota</taxon>
        <taxon>Viridiplantae</taxon>
        <taxon>Streptophyta</taxon>
        <taxon>Embryophyta</taxon>
        <taxon>Tracheophyta</taxon>
        <taxon>Spermatophyta</taxon>
        <taxon>Magnoliopsida</taxon>
        <taxon>eudicotyledons</taxon>
        <taxon>Gunneridae</taxon>
        <taxon>Pentapetalae</taxon>
        <taxon>asterids</taxon>
        <taxon>lamiids</taxon>
        <taxon>Lamiales</taxon>
        <taxon>Oleaceae</taxon>
        <taxon>Oleeae</taxon>
        <taxon>Olea</taxon>
    </lineage>
</organism>
<name>A0A8S0TDC4_OLEEU</name>